<dbReference type="AlphaFoldDB" id="A0A0R2RPU8"/>
<comment type="caution">
    <text evidence="1">The sequence shown here is derived from an EMBL/GenBank/DDBJ whole genome shotgun (WGS) entry which is preliminary data.</text>
</comment>
<dbReference type="EMBL" id="LIBO01000071">
    <property type="protein sequence ID" value="KRO62477.1"/>
    <property type="molecule type" value="Genomic_DNA"/>
</dbReference>
<dbReference type="InterPro" id="IPR013424">
    <property type="entry name" value="Ice-binding_C"/>
</dbReference>
<proteinExistence type="predicted"/>
<protein>
    <recommendedName>
        <fullName evidence="3">PEP-CTERM protein-sorting domain-containing protein</fullName>
    </recommendedName>
</protein>
<evidence type="ECO:0000313" key="2">
    <source>
        <dbReference type="Proteomes" id="UP000051269"/>
    </source>
</evidence>
<dbReference type="Proteomes" id="UP000051269">
    <property type="component" value="Unassembled WGS sequence"/>
</dbReference>
<gene>
    <name evidence="1" type="ORF">ABR82_02745</name>
</gene>
<evidence type="ECO:0000313" key="1">
    <source>
        <dbReference type="EMBL" id="KRO62477.1"/>
    </source>
</evidence>
<evidence type="ECO:0008006" key="3">
    <source>
        <dbReference type="Google" id="ProtNLM"/>
    </source>
</evidence>
<sequence length="270" mass="28816">MIIKQMKMFYTSLFAFLALLLSATFIQGQILIENFQSGYSTGNLSGQNGWNQGFGATPTPSATVVDASGDFYVSSTGNSYNILDAGNFSLTTADTITLTFDLRVTAASANAAFGIGNYNQISSSSGTPPVFGVISGIWAVRGWSFGTTVNARDTGNISLLASQNEWYRVQSTWDLSGTGTGTLSIMNLTLGETAFTQLYFNAAQTQATADLQLGNANNPGVANWEGVFLRTTNGRIDNLSVIPEPNTYALLIGSLGLAALIRRFRFARKA</sequence>
<name>A0A0R2RPU8_9BACT</name>
<reference evidence="1 2" key="1">
    <citation type="submission" date="2015-10" db="EMBL/GenBank/DDBJ databases">
        <title>Metagenome-Assembled Genomes uncover a global brackish microbiome.</title>
        <authorList>
            <person name="Hugerth L.W."/>
            <person name="Larsson J."/>
            <person name="Alneberg J."/>
            <person name="Lindh M.V."/>
            <person name="Legrand C."/>
            <person name="Pinhassi J."/>
            <person name="Andersson A.F."/>
        </authorList>
    </citation>
    <scope>NUCLEOTIDE SEQUENCE [LARGE SCALE GENOMIC DNA]</scope>
    <source>
        <strain evidence="1">BACL18 MAG-120507-bin52</strain>
    </source>
</reference>
<organism evidence="1 2">
    <name type="scientific">Verrucomicrobia subdivision 6 bacterium BACL9 MAG-120507-bin52</name>
    <dbReference type="NCBI Taxonomy" id="1655590"/>
    <lineage>
        <taxon>Bacteria</taxon>
        <taxon>Pseudomonadati</taxon>
        <taxon>Verrucomicrobiota</taxon>
        <taxon>Verrucomicrobiia</taxon>
        <taxon>Verrucomicrobiales</taxon>
        <taxon>Verrucomicrobia subdivision 6</taxon>
    </lineage>
</organism>
<accession>A0A0R2RPU8</accession>
<dbReference type="NCBIfam" id="TIGR02595">
    <property type="entry name" value="PEP_CTERM"/>
    <property type="match status" value="1"/>
</dbReference>